<organism evidence="3 4">
    <name type="scientific">Agrococcus sediminis</name>
    <dbReference type="NCBI Taxonomy" id="2599924"/>
    <lineage>
        <taxon>Bacteria</taxon>
        <taxon>Bacillati</taxon>
        <taxon>Actinomycetota</taxon>
        <taxon>Actinomycetes</taxon>
        <taxon>Micrococcales</taxon>
        <taxon>Microbacteriaceae</taxon>
        <taxon>Agrococcus</taxon>
    </lineage>
</organism>
<evidence type="ECO:0000256" key="2">
    <source>
        <dbReference type="SAM" id="Phobius"/>
    </source>
</evidence>
<evidence type="ECO:0000313" key="4">
    <source>
        <dbReference type="Proteomes" id="UP000323221"/>
    </source>
</evidence>
<feature type="transmembrane region" description="Helical" evidence="2">
    <location>
        <begin position="190"/>
        <end position="211"/>
    </location>
</feature>
<feature type="transmembrane region" description="Helical" evidence="2">
    <location>
        <begin position="231"/>
        <end position="256"/>
    </location>
</feature>
<comment type="caution">
    <text evidence="3">The sequence shown here is derived from an EMBL/GenBank/DDBJ whole genome shotgun (WGS) entry which is preliminary data.</text>
</comment>
<dbReference type="RefSeq" id="WP_146354856.1">
    <property type="nucleotide sequence ID" value="NZ_VOIR01000011.1"/>
</dbReference>
<evidence type="ECO:0000256" key="1">
    <source>
        <dbReference type="SAM" id="MobiDB-lite"/>
    </source>
</evidence>
<keyword evidence="2" id="KW-0472">Membrane</keyword>
<keyword evidence="4" id="KW-1185">Reference proteome</keyword>
<proteinExistence type="predicted"/>
<evidence type="ECO:0000313" key="3">
    <source>
        <dbReference type="EMBL" id="KAA6436258.1"/>
    </source>
</evidence>
<reference evidence="3 4" key="1">
    <citation type="submission" date="2019-08" db="EMBL/GenBank/DDBJ databases">
        <title>Agrococcus lahaulensis sp. nov., isolated from a cold desert of the Indian Himalayas.</title>
        <authorList>
            <person name="Qu J.H."/>
        </authorList>
    </citation>
    <scope>NUCLEOTIDE SEQUENCE [LARGE SCALE GENOMIC DNA]</scope>
    <source>
        <strain evidence="3 4">NS18</strain>
    </source>
</reference>
<feature type="region of interest" description="Disordered" evidence="1">
    <location>
        <begin position="1"/>
        <end position="50"/>
    </location>
</feature>
<dbReference type="OrthoDB" id="5244723at2"/>
<feature type="transmembrane region" description="Helical" evidence="2">
    <location>
        <begin position="156"/>
        <end position="178"/>
    </location>
</feature>
<name>A0A5M8QLY4_9MICO</name>
<gene>
    <name evidence="3" type="ORF">FQ330_02275</name>
</gene>
<feature type="transmembrane region" description="Helical" evidence="2">
    <location>
        <begin position="109"/>
        <end position="136"/>
    </location>
</feature>
<keyword evidence="2" id="KW-0812">Transmembrane</keyword>
<accession>A0A5M8QLY4</accession>
<dbReference type="EMBL" id="VOIR01000011">
    <property type="protein sequence ID" value="KAA6436258.1"/>
    <property type="molecule type" value="Genomic_DNA"/>
</dbReference>
<keyword evidence="2" id="KW-1133">Transmembrane helix</keyword>
<dbReference type="Proteomes" id="UP000323221">
    <property type="component" value="Unassembled WGS sequence"/>
</dbReference>
<sequence>MTDDHDRRVAADHDERTRELPRHDRDLDRDGVPDDRERRHDLTDRDRDGVADVRERRHDLADRDGDGVADVRERRVVDEPLGVDPRHDREVVVARERERFGGVKVGSAFFGWLTATGAVVLLTALAAAIAALVASLSGGVDDVVEDAQQNLDATGIWGIVILLAIWFIGYYCGGYVAGRMARFDGAKQGVAVWVWAVVIAILAAIVGLVAGQNFAVPPGSMPTLPLPEDQATTAAIISALVVAVVALIGAVLGGLAGMRFHRRVDRAGFEVASSARR</sequence>
<protein>
    <submittedName>
        <fullName evidence="3">Uncharacterized protein</fullName>
    </submittedName>
</protein>
<dbReference type="AlphaFoldDB" id="A0A5M8QLY4"/>